<dbReference type="HOGENOM" id="CLU_2320731_0_0_1"/>
<reference evidence="4" key="4">
    <citation type="submission" date="2017-01" db="EMBL/GenBank/DDBJ databases">
        <authorList>
            <person name="Mah S.A."/>
            <person name="Swanson W.J."/>
            <person name="Moy G.W."/>
            <person name="Vacquier V.D."/>
        </authorList>
    </citation>
    <scope>NUCLEOTIDE SEQUENCE [LARGE SCALE GENOMIC DNA]</scope>
    <source>
        <strain evidence="4">129</strain>
    </source>
</reference>
<dbReference type="EMBL" id="MQVM01000023">
    <property type="protein sequence ID" value="ONH72261.1"/>
    <property type="molecule type" value="Genomic_DNA"/>
</dbReference>
<keyword evidence="2" id="KW-1133">Transmembrane helix</keyword>
<dbReference type="AlphaFoldDB" id="A0A099NXP1"/>
<evidence type="ECO:0000256" key="2">
    <source>
        <dbReference type="SAM" id="Phobius"/>
    </source>
</evidence>
<evidence type="ECO:0000313" key="4">
    <source>
        <dbReference type="EMBL" id="ONH72261.1"/>
    </source>
</evidence>
<reference evidence="6" key="3">
    <citation type="journal article" date="2017" name="Genome Announc.">
        <title>Genome sequences of Cyberlindnera fabianii 65, Pichia kudriavzevii 129, and Saccharomyces cerevisiae 131 isolated from fermented masau fruits in Zimbabwe.</title>
        <authorList>
            <person name="van Rijswijck I.M.H."/>
            <person name="Derks M.F.L."/>
            <person name="Abee T."/>
            <person name="de Ridder D."/>
            <person name="Smid E.J."/>
        </authorList>
    </citation>
    <scope>NUCLEOTIDE SEQUENCE [LARGE SCALE GENOMIC DNA]</scope>
    <source>
        <strain evidence="6">129</strain>
    </source>
</reference>
<protein>
    <submittedName>
        <fullName evidence="3">Uncharacterized protein</fullName>
    </submittedName>
</protein>
<evidence type="ECO:0000313" key="3">
    <source>
        <dbReference type="EMBL" id="KGK37598.1"/>
    </source>
</evidence>
<evidence type="ECO:0000313" key="6">
    <source>
        <dbReference type="Proteomes" id="UP000189274"/>
    </source>
</evidence>
<dbReference type="EMBL" id="JQFK01000033">
    <property type="protein sequence ID" value="KGK37598.1"/>
    <property type="molecule type" value="Genomic_DNA"/>
</dbReference>
<keyword evidence="2" id="KW-0472">Membrane</keyword>
<organism evidence="3 5">
    <name type="scientific">Pichia kudriavzevii</name>
    <name type="common">Yeast</name>
    <name type="synonym">Issatchenkia orientalis</name>
    <dbReference type="NCBI Taxonomy" id="4909"/>
    <lineage>
        <taxon>Eukaryota</taxon>
        <taxon>Fungi</taxon>
        <taxon>Dikarya</taxon>
        <taxon>Ascomycota</taxon>
        <taxon>Saccharomycotina</taxon>
        <taxon>Pichiomycetes</taxon>
        <taxon>Pichiales</taxon>
        <taxon>Pichiaceae</taxon>
        <taxon>Pichia</taxon>
    </lineage>
</organism>
<gene>
    <name evidence="4" type="ORF">BOH78_3957</name>
    <name evidence="3" type="ORF">JL09_g3248</name>
</gene>
<accession>A0A099NXP1</accession>
<evidence type="ECO:0000256" key="1">
    <source>
        <dbReference type="SAM" id="MobiDB-lite"/>
    </source>
</evidence>
<feature type="transmembrane region" description="Helical" evidence="2">
    <location>
        <begin position="30"/>
        <end position="48"/>
    </location>
</feature>
<sequence>MSNPLMQAKMFADDLLSEYNPSKLSIVESFFIKFLLAAAIVMVAFAYFDSTSSLNKTGVSAGQGEKQGEGSNGDTAPAETEGVTVASGVQRGTGHSRKV</sequence>
<keyword evidence="2" id="KW-0812">Transmembrane</keyword>
<reference evidence="5" key="1">
    <citation type="journal article" date="2014" name="Microb. Cell Fact.">
        <title>Exploiting Issatchenkia orientalis SD108 for succinic acid production.</title>
        <authorList>
            <person name="Xiao H."/>
            <person name="Shao Z."/>
            <person name="Jiang Y."/>
            <person name="Dole S."/>
            <person name="Zhao H."/>
        </authorList>
    </citation>
    <scope>NUCLEOTIDE SEQUENCE [LARGE SCALE GENOMIC DNA]</scope>
    <source>
        <strain evidence="5">SD108</strain>
    </source>
</reference>
<reference evidence="3" key="2">
    <citation type="submission" date="2014-08" db="EMBL/GenBank/DDBJ databases">
        <title>Exploiting Issatchenkia orientalis SD108 for Succinic Acid Production.</title>
        <authorList>
            <person name="Xiao H."/>
            <person name="Shao Z."/>
            <person name="Jiang Y."/>
            <person name="Dole S."/>
            <person name="Zhao H."/>
        </authorList>
    </citation>
    <scope>NUCLEOTIDE SEQUENCE [LARGE SCALE GENOMIC DNA]</scope>
    <source>
        <strain evidence="3">SD108</strain>
    </source>
</reference>
<proteinExistence type="predicted"/>
<comment type="caution">
    <text evidence="3">The sequence shown here is derived from an EMBL/GenBank/DDBJ whole genome shotgun (WGS) entry which is preliminary data.</text>
</comment>
<name>A0A099NXP1_PICKU</name>
<dbReference type="Proteomes" id="UP000189274">
    <property type="component" value="Unassembled WGS sequence"/>
</dbReference>
<evidence type="ECO:0000313" key="5">
    <source>
        <dbReference type="Proteomes" id="UP000029867"/>
    </source>
</evidence>
<feature type="region of interest" description="Disordered" evidence="1">
    <location>
        <begin position="57"/>
        <end position="99"/>
    </location>
</feature>
<dbReference type="Proteomes" id="UP000029867">
    <property type="component" value="Unassembled WGS sequence"/>
</dbReference>